<dbReference type="NCBIfam" id="TIGR03638">
    <property type="entry name" value="cas1_ECOLI"/>
    <property type="match status" value="1"/>
</dbReference>
<dbReference type="InterPro" id="IPR050646">
    <property type="entry name" value="Cas1"/>
</dbReference>
<keyword evidence="6 8" id="KW-0051">Antiviral defense</keyword>
<feature type="binding site" evidence="8">
    <location>
        <position position="148"/>
    </location>
    <ligand>
        <name>Mn(2+)</name>
        <dbReference type="ChEBI" id="CHEBI:29035"/>
    </ligand>
</feature>
<dbReference type="NCBIfam" id="TIGR00287">
    <property type="entry name" value="cas1"/>
    <property type="match status" value="1"/>
</dbReference>
<comment type="subunit">
    <text evidence="8">Homodimer, forms a heterotetramer with a Cas2 homodimer.</text>
</comment>
<evidence type="ECO:0000256" key="2">
    <source>
        <dbReference type="ARBA" id="ARBA00022723"/>
    </source>
</evidence>
<dbReference type="GO" id="GO:0051607">
    <property type="term" value="P:defense response to virus"/>
    <property type="evidence" value="ECO:0007669"/>
    <property type="project" value="UniProtKB-UniRule"/>
</dbReference>
<accession>A0A095YE17</accession>
<dbReference type="InterPro" id="IPR002729">
    <property type="entry name" value="CRISPR-assoc_Cas1"/>
</dbReference>
<dbReference type="Proteomes" id="UP000053528">
    <property type="component" value="Unassembled WGS sequence"/>
</dbReference>
<dbReference type="GO" id="GO:0046872">
    <property type="term" value="F:metal ion binding"/>
    <property type="evidence" value="ECO:0007669"/>
    <property type="project" value="UniProtKB-UniRule"/>
</dbReference>
<dbReference type="Gene3D" id="1.20.120.920">
    <property type="entry name" value="CRISPR-associated endonuclease Cas1, C-terminal domain"/>
    <property type="match status" value="1"/>
</dbReference>
<comment type="function">
    <text evidence="8">CRISPR (clustered regularly interspaced short palindromic repeat), is an adaptive immune system that provides protection against mobile genetic elements (viruses, transposable elements and conjugative plasmids). CRISPR clusters contain spacers, sequences complementary to antecedent mobile elements, and target invading nucleic acids. CRISPR clusters are transcribed and processed into CRISPR RNA (crRNA). Acts as a dsDNA endonuclease. Involved in the integration of spacer DNA into the CRISPR cassette.</text>
</comment>
<dbReference type="AlphaFoldDB" id="A0A095YE17"/>
<sequence length="316" mass="34774">MSRTPPGFVPPELPQLARAADRLTFVYLERCRVHRDDNAITATDERGTVHIPASTLGTLLLGPGTTVTHQAMTLLHQSGVCAVWTGEEGVRYYGHGRPLAESSRLLEAQAKLFSTTRGRLKVARAMYQMRFPGEDVSGLTLQQLRGREGVRMRRAYRAAAEKYGIQWSSREYDQNDFDNSDSVNKALSAANAALYGVVHSVIVALGLSPGLGFVHAGTIRAFVYDVADLYKADLVIPLAFRLASEQPPDISSAARRGLRDLMVDGQFLKRCIQDIRGLLMDESEQEMSEDETTEVTLKLWGGFGPEVAAKRNYGGT</sequence>
<organism evidence="9 10">
    <name type="scientific">Pseudoglutamicibacter albus DNF00011</name>
    <dbReference type="NCBI Taxonomy" id="1401063"/>
    <lineage>
        <taxon>Bacteria</taxon>
        <taxon>Bacillati</taxon>
        <taxon>Actinomycetota</taxon>
        <taxon>Actinomycetes</taxon>
        <taxon>Micrococcales</taxon>
        <taxon>Micrococcaceae</taxon>
        <taxon>Pseudoglutamicibacter</taxon>
    </lineage>
</organism>
<keyword evidence="3 8" id="KW-0255">Endonuclease</keyword>
<comment type="cofactor">
    <cofactor evidence="8">
        <name>Mg(2+)</name>
        <dbReference type="ChEBI" id="CHEBI:18420"/>
    </cofactor>
    <cofactor evidence="8">
        <name>Mn(2+)</name>
        <dbReference type="ChEBI" id="CHEBI:29035"/>
    </cofactor>
</comment>
<dbReference type="PANTHER" id="PTHR34353:SF3">
    <property type="entry name" value="CRISPR-ASSOCIATED ENDONUCLEASE CAS1"/>
    <property type="match status" value="1"/>
</dbReference>
<proteinExistence type="inferred from homology"/>
<gene>
    <name evidence="8" type="primary">cas1</name>
    <name evidence="9" type="ORF">HMPREF2128_05435</name>
</gene>
<evidence type="ECO:0000313" key="10">
    <source>
        <dbReference type="Proteomes" id="UP000053528"/>
    </source>
</evidence>
<evidence type="ECO:0000256" key="6">
    <source>
        <dbReference type="ARBA" id="ARBA00023118"/>
    </source>
</evidence>
<keyword evidence="8" id="KW-0464">Manganese</keyword>
<evidence type="ECO:0000256" key="8">
    <source>
        <dbReference type="HAMAP-Rule" id="MF_01470"/>
    </source>
</evidence>
<dbReference type="HAMAP" id="MF_01470">
    <property type="entry name" value="Cas1"/>
    <property type="match status" value="1"/>
</dbReference>
<dbReference type="InterPro" id="IPR042206">
    <property type="entry name" value="CRISPR-assoc_Cas1_C"/>
</dbReference>
<evidence type="ECO:0000256" key="3">
    <source>
        <dbReference type="ARBA" id="ARBA00022759"/>
    </source>
</evidence>
<evidence type="ECO:0000256" key="4">
    <source>
        <dbReference type="ARBA" id="ARBA00022801"/>
    </source>
</evidence>
<keyword evidence="7 8" id="KW-0238">DNA-binding</keyword>
<dbReference type="Pfam" id="PF01867">
    <property type="entry name" value="Cas_Cas1"/>
    <property type="match status" value="2"/>
</dbReference>
<dbReference type="GO" id="GO:0004520">
    <property type="term" value="F:DNA endonuclease activity"/>
    <property type="evidence" value="ECO:0007669"/>
    <property type="project" value="InterPro"/>
</dbReference>
<dbReference type="Gene3D" id="3.100.10.20">
    <property type="entry name" value="CRISPR-associated endonuclease Cas1, N-terminal domain"/>
    <property type="match status" value="1"/>
</dbReference>
<dbReference type="EC" id="3.1.-.-" evidence="8"/>
<dbReference type="GO" id="GO:0043571">
    <property type="term" value="P:maintenance of CRISPR repeat elements"/>
    <property type="evidence" value="ECO:0007669"/>
    <property type="project" value="UniProtKB-UniRule"/>
</dbReference>
<name>A0A095YE17_9MICC</name>
<evidence type="ECO:0000256" key="1">
    <source>
        <dbReference type="ARBA" id="ARBA00022722"/>
    </source>
</evidence>
<dbReference type="InterPro" id="IPR033641">
    <property type="entry name" value="Cas1_I-E"/>
</dbReference>
<keyword evidence="2 8" id="KW-0479">Metal-binding</keyword>
<evidence type="ECO:0000256" key="7">
    <source>
        <dbReference type="ARBA" id="ARBA00023125"/>
    </source>
</evidence>
<feature type="binding site" evidence="8">
    <location>
        <position position="215"/>
    </location>
    <ligand>
        <name>Mn(2+)</name>
        <dbReference type="ChEBI" id="CHEBI:29035"/>
    </ligand>
</feature>
<keyword evidence="1 8" id="KW-0540">Nuclease</keyword>
<dbReference type="PANTHER" id="PTHR34353">
    <property type="entry name" value="CRISPR-ASSOCIATED ENDONUCLEASE CAS1 1"/>
    <property type="match status" value="1"/>
</dbReference>
<dbReference type="CDD" id="cd09719">
    <property type="entry name" value="Cas1_I-E"/>
    <property type="match status" value="1"/>
</dbReference>
<dbReference type="InterPro" id="IPR019851">
    <property type="entry name" value="CRISPR-assoc_Cas1_ECOLI"/>
</dbReference>
<comment type="caution">
    <text evidence="9">The sequence shown here is derived from an EMBL/GenBank/DDBJ whole genome shotgun (WGS) entry which is preliminary data.</text>
</comment>
<dbReference type="RefSeq" id="WP_035755849.1">
    <property type="nucleotide sequence ID" value="NZ_JRNH01000014.1"/>
</dbReference>
<dbReference type="InterPro" id="IPR042211">
    <property type="entry name" value="CRISPR-assoc_Cas1_N"/>
</dbReference>
<dbReference type="EMBL" id="JRNH01000014">
    <property type="protein sequence ID" value="KGF20508.1"/>
    <property type="molecule type" value="Genomic_DNA"/>
</dbReference>
<reference evidence="9 10" key="1">
    <citation type="submission" date="2014-07" db="EMBL/GenBank/DDBJ databases">
        <authorList>
            <person name="McCorrison J."/>
            <person name="Sanka R."/>
            <person name="Torralba M."/>
            <person name="Gillis M."/>
            <person name="Haft D.H."/>
            <person name="Methe B."/>
            <person name="Sutton G."/>
            <person name="Nelson K.E."/>
        </authorList>
    </citation>
    <scope>NUCLEOTIDE SEQUENCE [LARGE SCALE GENOMIC DNA]</scope>
    <source>
        <strain evidence="9 10">DNF00011</strain>
    </source>
</reference>
<keyword evidence="4 8" id="KW-0378">Hydrolase</keyword>
<comment type="similarity">
    <text evidence="8">Belongs to the CRISPR-associated endonuclease Cas1 family.</text>
</comment>
<evidence type="ECO:0000256" key="5">
    <source>
        <dbReference type="ARBA" id="ARBA00022842"/>
    </source>
</evidence>
<keyword evidence="5 8" id="KW-0460">Magnesium</keyword>
<feature type="binding site" evidence="8">
    <location>
        <position position="228"/>
    </location>
    <ligand>
        <name>Mn(2+)</name>
        <dbReference type="ChEBI" id="CHEBI:29035"/>
    </ligand>
</feature>
<evidence type="ECO:0000313" key="9">
    <source>
        <dbReference type="EMBL" id="KGF20508.1"/>
    </source>
</evidence>
<dbReference type="GO" id="GO:0016787">
    <property type="term" value="F:hydrolase activity"/>
    <property type="evidence" value="ECO:0007669"/>
    <property type="project" value="UniProtKB-KW"/>
</dbReference>
<dbReference type="GO" id="GO:0003677">
    <property type="term" value="F:DNA binding"/>
    <property type="evidence" value="ECO:0007669"/>
    <property type="project" value="UniProtKB-KW"/>
</dbReference>
<protein>
    <recommendedName>
        <fullName evidence="8">CRISPR-associated endonuclease Cas1</fullName>
        <ecNumber evidence="8">3.1.-.-</ecNumber>
    </recommendedName>
</protein>